<evidence type="ECO:0000313" key="2">
    <source>
        <dbReference type="EMBL" id="KDN63312.1"/>
    </source>
</evidence>
<name>A0A066X2Y8_COLSU</name>
<dbReference type="AlphaFoldDB" id="A0A066X2Y8"/>
<dbReference type="HOGENOM" id="CLU_2687730_0_0_1"/>
<reference evidence="3" key="1">
    <citation type="journal article" date="2014" name="Genome Announc.">
        <title>Draft genome sequence of Colletotrichum sublineola, a destructive pathogen of cultivated sorghum.</title>
        <authorList>
            <person name="Baroncelli R."/>
            <person name="Sanz-Martin J.M."/>
            <person name="Rech G.E."/>
            <person name="Sukno S.A."/>
            <person name="Thon M.R."/>
        </authorList>
    </citation>
    <scope>NUCLEOTIDE SEQUENCE [LARGE SCALE GENOMIC DNA]</scope>
    <source>
        <strain evidence="3">TX430BB</strain>
    </source>
</reference>
<dbReference type="EMBL" id="JMSE01001246">
    <property type="protein sequence ID" value="KDN63312.1"/>
    <property type="molecule type" value="Genomic_DNA"/>
</dbReference>
<accession>A0A066X2Y8</accession>
<proteinExistence type="predicted"/>
<evidence type="ECO:0000256" key="1">
    <source>
        <dbReference type="SAM" id="MobiDB-lite"/>
    </source>
</evidence>
<comment type="caution">
    <text evidence="2">The sequence shown here is derived from an EMBL/GenBank/DDBJ whole genome shotgun (WGS) entry which is preliminary data.</text>
</comment>
<feature type="region of interest" description="Disordered" evidence="1">
    <location>
        <begin position="51"/>
        <end position="74"/>
    </location>
</feature>
<gene>
    <name evidence="2" type="ORF">CSUB01_01969</name>
</gene>
<protein>
    <submittedName>
        <fullName evidence="2">Uncharacterized protein</fullName>
    </submittedName>
</protein>
<feature type="region of interest" description="Disordered" evidence="1">
    <location>
        <begin position="1"/>
        <end position="35"/>
    </location>
</feature>
<organism evidence="2 3">
    <name type="scientific">Colletotrichum sublineola</name>
    <name type="common">Sorghum anthracnose fungus</name>
    <dbReference type="NCBI Taxonomy" id="1173701"/>
    <lineage>
        <taxon>Eukaryota</taxon>
        <taxon>Fungi</taxon>
        <taxon>Dikarya</taxon>
        <taxon>Ascomycota</taxon>
        <taxon>Pezizomycotina</taxon>
        <taxon>Sordariomycetes</taxon>
        <taxon>Hypocreomycetidae</taxon>
        <taxon>Glomerellales</taxon>
        <taxon>Glomerellaceae</taxon>
        <taxon>Colletotrichum</taxon>
        <taxon>Colletotrichum graminicola species complex</taxon>
    </lineage>
</organism>
<dbReference type="Proteomes" id="UP000027238">
    <property type="component" value="Unassembled WGS sequence"/>
</dbReference>
<keyword evidence="3" id="KW-1185">Reference proteome</keyword>
<evidence type="ECO:0000313" key="3">
    <source>
        <dbReference type="Proteomes" id="UP000027238"/>
    </source>
</evidence>
<sequence>MQETSSSAQMAVEAPSASGVSPKKPGLQMCCSVPNGNEDDEHHAFTVLVLDPPENEAHSSGKIPPLRFPAAGSD</sequence>